<dbReference type="CDD" id="cd04077">
    <property type="entry name" value="Peptidases_S8_PCSK9_ProteinaseK_like"/>
    <property type="match status" value="1"/>
</dbReference>
<evidence type="ECO:0000256" key="7">
    <source>
        <dbReference type="SAM" id="MobiDB-lite"/>
    </source>
</evidence>
<evidence type="ECO:0000256" key="5">
    <source>
        <dbReference type="PROSITE-ProRule" id="PRU01240"/>
    </source>
</evidence>
<dbReference type="SUPFAM" id="SSF52743">
    <property type="entry name" value="Subtilisin-like"/>
    <property type="match status" value="1"/>
</dbReference>
<name>A0ABZ2LK86_9BACT</name>
<feature type="domain" description="Peptidase S8/S53" evidence="8">
    <location>
        <begin position="139"/>
        <end position="381"/>
    </location>
</feature>
<evidence type="ECO:0000313" key="10">
    <source>
        <dbReference type="Proteomes" id="UP001374803"/>
    </source>
</evidence>
<dbReference type="PRINTS" id="PR00723">
    <property type="entry name" value="SUBTILISIN"/>
</dbReference>
<evidence type="ECO:0000313" key="9">
    <source>
        <dbReference type="EMBL" id="WXB10810.1"/>
    </source>
</evidence>
<gene>
    <name evidence="9" type="ORF">LVJ94_46235</name>
</gene>
<dbReference type="InterPro" id="IPR037045">
    <property type="entry name" value="S8pro/Inhibitor_I9_sf"/>
</dbReference>
<dbReference type="InterPro" id="IPR050131">
    <property type="entry name" value="Peptidase_S8_subtilisin-like"/>
</dbReference>
<keyword evidence="10" id="KW-1185">Reference proteome</keyword>
<keyword evidence="2 5" id="KW-0645">Protease</keyword>
<dbReference type="InterPro" id="IPR023827">
    <property type="entry name" value="Peptidase_S8_Asp-AS"/>
</dbReference>
<evidence type="ECO:0000256" key="6">
    <source>
        <dbReference type="RuleBase" id="RU003355"/>
    </source>
</evidence>
<evidence type="ECO:0000259" key="8">
    <source>
        <dbReference type="Pfam" id="PF00082"/>
    </source>
</evidence>
<feature type="region of interest" description="Disordered" evidence="7">
    <location>
        <begin position="1"/>
        <end position="21"/>
    </location>
</feature>
<accession>A0ABZ2LK86</accession>
<keyword evidence="4 5" id="KW-0720">Serine protease</keyword>
<sequence length="397" mass="41170">MLGAAGCASDEEPAPGAHEQSLDARGTILGAEGDIVPERYIVTLRDDIGGALSAVVDDLLVQYGGRIGIRYTHVLKGFSIEMPESAARALATNPLVKSVAHVHVGHAVGTQQNPPWGLDRSDQKDLPLSNSYTYPDSGGQGVTAYLVDTGVTRSHPDFENRVTSGYDFVDNDAEAQDGHGHGTHTAGTVLGKTYGVAKKAKGVALRVLGNDGRGTTEQSLNAFDWVIEHAQKPAVLNYSVGFGDGDSAIDAAARKVWQAGIVFVAAAGNDNQDACSQFSPARVTDLITVGATTKSDSRARPQDWNFVNGSNFGACLDIFAPGTGTVSASSNGSGTATMNGTSMATPHVTGAAALYLVANPNATPQQVRDALVSNATAKVTNAGANTTTKLLYVGFIP</sequence>
<dbReference type="Gene3D" id="3.40.50.200">
    <property type="entry name" value="Peptidase S8/S53 domain"/>
    <property type="match status" value="1"/>
</dbReference>
<dbReference type="RefSeq" id="WP_394840477.1">
    <property type="nucleotide sequence ID" value="NZ_CP089929.1"/>
</dbReference>
<evidence type="ECO:0000256" key="4">
    <source>
        <dbReference type="ARBA" id="ARBA00022825"/>
    </source>
</evidence>
<dbReference type="SUPFAM" id="SSF54897">
    <property type="entry name" value="Protease propeptides/inhibitors"/>
    <property type="match status" value="1"/>
</dbReference>
<keyword evidence="3 5" id="KW-0378">Hydrolase</keyword>
<dbReference type="Pfam" id="PF00082">
    <property type="entry name" value="Peptidase_S8"/>
    <property type="match status" value="1"/>
</dbReference>
<dbReference type="PANTHER" id="PTHR43806">
    <property type="entry name" value="PEPTIDASE S8"/>
    <property type="match status" value="1"/>
</dbReference>
<evidence type="ECO:0000256" key="2">
    <source>
        <dbReference type="ARBA" id="ARBA00022670"/>
    </source>
</evidence>
<dbReference type="PANTHER" id="PTHR43806:SF11">
    <property type="entry name" value="CEREVISIN-RELATED"/>
    <property type="match status" value="1"/>
</dbReference>
<dbReference type="PROSITE" id="PS00136">
    <property type="entry name" value="SUBTILASE_ASP"/>
    <property type="match status" value="1"/>
</dbReference>
<dbReference type="InterPro" id="IPR015500">
    <property type="entry name" value="Peptidase_S8_subtilisin-rel"/>
</dbReference>
<reference evidence="9" key="1">
    <citation type="submission" date="2021-12" db="EMBL/GenBank/DDBJ databases">
        <title>Discovery of the Pendulisporaceae a myxobacterial family with distinct sporulation behavior and unique specialized metabolism.</title>
        <authorList>
            <person name="Garcia R."/>
            <person name="Popoff A."/>
            <person name="Bader C.D."/>
            <person name="Loehr J."/>
            <person name="Walesch S."/>
            <person name="Walt C."/>
            <person name="Boldt J."/>
            <person name="Bunk B."/>
            <person name="Haeckl F.J.F.P.J."/>
            <person name="Gunesch A.P."/>
            <person name="Birkelbach J."/>
            <person name="Nuebel U."/>
            <person name="Pietschmann T."/>
            <person name="Bach T."/>
            <person name="Mueller R."/>
        </authorList>
    </citation>
    <scope>NUCLEOTIDE SEQUENCE</scope>
    <source>
        <strain evidence="9">MSr11367</strain>
    </source>
</reference>
<dbReference type="Gene3D" id="3.30.70.80">
    <property type="entry name" value="Peptidase S8 propeptide/proteinase inhibitor I9"/>
    <property type="match status" value="1"/>
</dbReference>
<comment type="similarity">
    <text evidence="1 5 6">Belongs to the peptidase S8 family.</text>
</comment>
<dbReference type="EMBL" id="CP089983">
    <property type="protein sequence ID" value="WXB10810.1"/>
    <property type="molecule type" value="Genomic_DNA"/>
</dbReference>
<dbReference type="InterPro" id="IPR023828">
    <property type="entry name" value="Peptidase_S8_Ser-AS"/>
</dbReference>
<dbReference type="InterPro" id="IPR036852">
    <property type="entry name" value="Peptidase_S8/S53_dom_sf"/>
</dbReference>
<dbReference type="InterPro" id="IPR000209">
    <property type="entry name" value="Peptidase_S8/S53_dom"/>
</dbReference>
<feature type="active site" description="Charge relay system" evidence="5">
    <location>
        <position position="342"/>
    </location>
</feature>
<dbReference type="Proteomes" id="UP001374803">
    <property type="component" value="Chromosome"/>
</dbReference>
<proteinExistence type="inferred from homology"/>
<dbReference type="InterPro" id="IPR034193">
    <property type="entry name" value="PCSK9_ProteinaseK-like"/>
</dbReference>
<organism evidence="9 10">
    <name type="scientific">Pendulispora rubella</name>
    <dbReference type="NCBI Taxonomy" id="2741070"/>
    <lineage>
        <taxon>Bacteria</taxon>
        <taxon>Pseudomonadati</taxon>
        <taxon>Myxococcota</taxon>
        <taxon>Myxococcia</taxon>
        <taxon>Myxococcales</taxon>
        <taxon>Sorangiineae</taxon>
        <taxon>Pendulisporaceae</taxon>
        <taxon>Pendulispora</taxon>
    </lineage>
</organism>
<protein>
    <submittedName>
        <fullName evidence="9">S8 family peptidase</fullName>
    </submittedName>
</protein>
<dbReference type="PROSITE" id="PS00138">
    <property type="entry name" value="SUBTILASE_SER"/>
    <property type="match status" value="1"/>
</dbReference>
<evidence type="ECO:0000256" key="1">
    <source>
        <dbReference type="ARBA" id="ARBA00011073"/>
    </source>
</evidence>
<dbReference type="PROSITE" id="PS51892">
    <property type="entry name" value="SUBTILASE"/>
    <property type="match status" value="1"/>
</dbReference>
<evidence type="ECO:0000256" key="3">
    <source>
        <dbReference type="ARBA" id="ARBA00022801"/>
    </source>
</evidence>
<feature type="active site" description="Charge relay system" evidence="5">
    <location>
        <position position="148"/>
    </location>
</feature>
<feature type="active site" description="Charge relay system" evidence="5">
    <location>
        <position position="181"/>
    </location>
</feature>